<dbReference type="PANTHER" id="PTHR44085:SF2">
    <property type="entry name" value="SEPIAPTERIN REDUCTASE"/>
    <property type="match status" value="1"/>
</dbReference>
<dbReference type="GO" id="GO:0004757">
    <property type="term" value="F:sepiapterin reductase (NADP+) activity"/>
    <property type="evidence" value="ECO:0007669"/>
    <property type="project" value="TreeGrafter"/>
</dbReference>
<sequence>MKYMMITGTSKGLGEAIALEALKGEWNVIALSRNENEKLKDQALSSGKDFRFYPVDLMNELEAEETWTSVYQDLPDVISELVVVNNAGTVQPIDTVEHLISSEVNKALQLNIQAPMIASKHAVLFAKSTKVTTTVVNISSGAATRGIHGWSVYGATKAALNYFTEVVNMEVLEQGLPLKAMAFNPGIMDTDMQGEIRSSSKQAFKEVEKFQQFKEENALRSPYDVAKVVLTLLNHREEYENGKMIDVKDFLS</sequence>
<dbReference type="InterPro" id="IPR051721">
    <property type="entry name" value="Biopterin_syn/organic_redct"/>
</dbReference>
<dbReference type="PRINTS" id="PR00081">
    <property type="entry name" value="GDHRDH"/>
</dbReference>
<keyword evidence="3" id="KW-0521">NADP</keyword>
<keyword evidence="4" id="KW-0560">Oxidoreductase</keyword>
<dbReference type="Proteomes" id="UP000593626">
    <property type="component" value="Chromosome"/>
</dbReference>
<organism evidence="5 6">
    <name type="scientific">Mangrovibacillus cuniculi</name>
    <dbReference type="NCBI Taxonomy" id="2593652"/>
    <lineage>
        <taxon>Bacteria</taxon>
        <taxon>Bacillati</taxon>
        <taxon>Bacillota</taxon>
        <taxon>Bacilli</taxon>
        <taxon>Bacillales</taxon>
        <taxon>Bacillaceae</taxon>
        <taxon>Mangrovibacillus</taxon>
    </lineage>
</organism>
<dbReference type="PANTHER" id="PTHR44085">
    <property type="entry name" value="SEPIAPTERIN REDUCTASE"/>
    <property type="match status" value="1"/>
</dbReference>
<dbReference type="GO" id="GO:0005737">
    <property type="term" value="C:cytoplasm"/>
    <property type="evidence" value="ECO:0007669"/>
    <property type="project" value="UniProtKB-SubCell"/>
</dbReference>
<evidence type="ECO:0000256" key="3">
    <source>
        <dbReference type="ARBA" id="ARBA00022857"/>
    </source>
</evidence>
<keyword evidence="6" id="KW-1185">Reference proteome</keyword>
<dbReference type="InterPro" id="IPR036291">
    <property type="entry name" value="NAD(P)-bd_dom_sf"/>
</dbReference>
<dbReference type="RefSeq" id="WP_239674059.1">
    <property type="nucleotide sequence ID" value="NZ_CP049742.1"/>
</dbReference>
<proteinExistence type="predicted"/>
<evidence type="ECO:0000256" key="4">
    <source>
        <dbReference type="ARBA" id="ARBA00023002"/>
    </source>
</evidence>
<dbReference type="InterPro" id="IPR002347">
    <property type="entry name" value="SDR_fam"/>
</dbReference>
<dbReference type="AlphaFoldDB" id="A0A7S8HF97"/>
<reference evidence="5 6" key="1">
    <citation type="submission" date="2019-07" db="EMBL/GenBank/DDBJ databases">
        <title>Genome sequence of 2 isolates from Red Sea Mangroves.</title>
        <authorList>
            <person name="Sefrji F."/>
            <person name="Michoud G."/>
            <person name="Merlino G."/>
            <person name="Daffonchio D."/>
        </authorList>
    </citation>
    <scope>NUCLEOTIDE SEQUENCE [LARGE SCALE GENOMIC DNA]</scope>
    <source>
        <strain evidence="5 6">R1DC41</strain>
    </source>
</reference>
<dbReference type="EMBL" id="CP049742">
    <property type="protein sequence ID" value="QPC46537.1"/>
    <property type="molecule type" value="Genomic_DNA"/>
</dbReference>
<dbReference type="Gene3D" id="3.40.50.720">
    <property type="entry name" value="NAD(P)-binding Rossmann-like Domain"/>
    <property type="match status" value="1"/>
</dbReference>
<accession>A0A7S8HF97</accession>
<dbReference type="GO" id="GO:0006729">
    <property type="term" value="P:tetrahydrobiopterin biosynthetic process"/>
    <property type="evidence" value="ECO:0007669"/>
    <property type="project" value="TreeGrafter"/>
</dbReference>
<comment type="subcellular location">
    <subcellularLocation>
        <location evidence="1">Cytoplasm</location>
    </subcellularLocation>
</comment>
<evidence type="ECO:0000313" key="5">
    <source>
        <dbReference type="EMBL" id="QPC46537.1"/>
    </source>
</evidence>
<dbReference type="SUPFAM" id="SSF51735">
    <property type="entry name" value="NAD(P)-binding Rossmann-fold domains"/>
    <property type="match status" value="1"/>
</dbReference>
<keyword evidence="2" id="KW-0963">Cytoplasm</keyword>
<name>A0A7S8HF97_9BACI</name>
<gene>
    <name evidence="5" type="ORF">G8O30_05930</name>
</gene>
<evidence type="ECO:0000313" key="6">
    <source>
        <dbReference type="Proteomes" id="UP000593626"/>
    </source>
</evidence>
<protein>
    <submittedName>
        <fullName evidence="5">SDR family NAD(P)-dependent oxidoreductase</fullName>
    </submittedName>
</protein>
<dbReference type="KEGG" id="mcui:G8O30_05930"/>
<dbReference type="Pfam" id="PF00106">
    <property type="entry name" value="adh_short"/>
    <property type="match status" value="1"/>
</dbReference>
<evidence type="ECO:0000256" key="2">
    <source>
        <dbReference type="ARBA" id="ARBA00022490"/>
    </source>
</evidence>
<evidence type="ECO:0000256" key="1">
    <source>
        <dbReference type="ARBA" id="ARBA00004496"/>
    </source>
</evidence>